<evidence type="ECO:0008006" key="15">
    <source>
        <dbReference type="Google" id="ProtNLM"/>
    </source>
</evidence>
<dbReference type="Pfam" id="PF23183">
    <property type="entry name" value="bHLH_NPAS4"/>
    <property type="match status" value="1"/>
</dbReference>
<comment type="subcellular location">
    <subcellularLocation>
        <location evidence="1">Nucleus</location>
    </subcellularLocation>
</comment>
<evidence type="ECO:0000256" key="3">
    <source>
        <dbReference type="ARBA" id="ARBA00022782"/>
    </source>
</evidence>
<dbReference type="Pfam" id="PF14598">
    <property type="entry name" value="PAS_11"/>
    <property type="match status" value="1"/>
</dbReference>
<dbReference type="GO" id="GO:0005634">
    <property type="term" value="C:nucleus"/>
    <property type="evidence" value="ECO:0007669"/>
    <property type="project" value="UniProtKB-SubCell"/>
</dbReference>
<keyword evidence="5" id="KW-0805">Transcription regulation</keyword>
<dbReference type="PROSITE" id="PS50112">
    <property type="entry name" value="PAS"/>
    <property type="match status" value="1"/>
</dbReference>
<accession>A0AAV6HCF9</accession>
<evidence type="ECO:0000256" key="7">
    <source>
        <dbReference type="ARBA" id="ARBA00023159"/>
    </source>
</evidence>
<dbReference type="GO" id="GO:0030154">
    <property type="term" value="P:cell differentiation"/>
    <property type="evidence" value="ECO:0007669"/>
    <property type="project" value="UniProtKB-KW"/>
</dbReference>
<evidence type="ECO:0000256" key="9">
    <source>
        <dbReference type="ARBA" id="ARBA00023242"/>
    </source>
</evidence>
<proteinExistence type="predicted"/>
<dbReference type="InterPro" id="IPR035965">
    <property type="entry name" value="PAS-like_dom_sf"/>
</dbReference>
<sequence length="894" mass="95982">MYRSTKGASKARRDQINAEIRNLKELLPISDADKARLSYLHIMSLACMYTRKSVFFSQEMVMTARREERGHGSLLSLGELSELLNALPGFLLLISSEGKLLYLSDNVAEHLGHSMVDLVAQSDSVYDIIDPNDHFILRNNLVPTTATDTDRLFRCHFNTSKFIRRQGAGNKLTLVRARCLSLPNSASSYWSSNPVWMCSCSPLEPQTPYPATPKNPLLTPPPDQSFFLACFHSRHARDMKLLDAHDSISVYLGYEVEELRSRSWYSLLHPRDLPHASAKHCTLLRDAGQRRVEMVVQVEACGGSWVWLYMVLQLETGDQPISCLNYVISESEAWSVRQQLSLEQSQLALYLGAGDSSGGVGGAGGVGAGEPLGLSCCPSEPLSSPDQVFTPSSSGLSGQSFDFSLPTSSQSSSDELAGAGPLDLHLHPHHQHHQAQQQILNPQEGFTLLGQWGGHAGPLLTPAVSSLNRPLPPLPPLAMPPPQQKGEFVCTPPYTPRFGGAASFLFGDEHFGLDSSSSSSGVTTCAVPASALCAQPLLNCSDLGPPLPPECPGARQKPRYGHLPLGHHHASAVAGVEYTTMALPEIRGPLYVDVPHGHYPVPPEGLLTPDASPTKQPFPPAFFPQDRGRLEEMERLEISQLAQYISAVAEGFYDNPLHPKPSAPRPMPPRWSAQSEAVPVCQLFSAGAWLPTVDFQAVQEDISLFEESMVVDMSPQNTSSSPHPLSSSSSSSPSSSSSSSPPAPGTWPSPCHSQVAQFPIGEYQFSSVQSAHRNHPVGGGFLGAGVTEEVAMAPSGVDVEMEVLDAAVLPPSQSSSIPSSPGAAVPPPATAALAGPAPQPSCAQSLLEELVSMETVFGAAAPMPPAVGQHPELYQLPHHPLHGIYPDGTSDHTL</sequence>
<dbReference type="CDD" id="cd19697">
    <property type="entry name" value="bHLH-PAS_NPAS4_PASD10"/>
    <property type="match status" value="1"/>
</dbReference>
<dbReference type="EMBL" id="JADWDJ010000002">
    <property type="protein sequence ID" value="KAG5285053.1"/>
    <property type="molecule type" value="Genomic_DNA"/>
</dbReference>
<organism evidence="13 14">
    <name type="scientific">Alosa alosa</name>
    <name type="common">allis shad</name>
    <dbReference type="NCBI Taxonomy" id="278164"/>
    <lineage>
        <taxon>Eukaryota</taxon>
        <taxon>Metazoa</taxon>
        <taxon>Chordata</taxon>
        <taxon>Craniata</taxon>
        <taxon>Vertebrata</taxon>
        <taxon>Euteleostomi</taxon>
        <taxon>Actinopterygii</taxon>
        <taxon>Neopterygii</taxon>
        <taxon>Teleostei</taxon>
        <taxon>Clupei</taxon>
        <taxon>Clupeiformes</taxon>
        <taxon>Clupeoidei</taxon>
        <taxon>Clupeidae</taxon>
        <taxon>Alosa</taxon>
    </lineage>
</organism>
<dbReference type="GO" id="GO:0000977">
    <property type="term" value="F:RNA polymerase II transcription regulatory region sequence-specific DNA binding"/>
    <property type="evidence" value="ECO:0007669"/>
    <property type="project" value="TreeGrafter"/>
</dbReference>
<dbReference type="SMART" id="SM00091">
    <property type="entry name" value="PAS"/>
    <property type="match status" value="2"/>
</dbReference>
<keyword evidence="9" id="KW-0539">Nucleus</keyword>
<dbReference type="PROSITE" id="PS50888">
    <property type="entry name" value="BHLH"/>
    <property type="match status" value="1"/>
</dbReference>
<evidence type="ECO:0000259" key="11">
    <source>
        <dbReference type="PROSITE" id="PS50112"/>
    </source>
</evidence>
<evidence type="ECO:0000256" key="10">
    <source>
        <dbReference type="SAM" id="MobiDB-lite"/>
    </source>
</evidence>
<keyword evidence="14" id="KW-1185">Reference proteome</keyword>
<gene>
    <name evidence="13" type="ORF">AALO_G00033570</name>
</gene>
<keyword evidence="2" id="KW-0677">Repeat</keyword>
<feature type="region of interest" description="Disordered" evidence="10">
    <location>
        <begin position="810"/>
        <end position="839"/>
    </location>
</feature>
<feature type="domain" description="BHLH" evidence="12">
    <location>
        <begin position="1"/>
        <end position="53"/>
    </location>
</feature>
<evidence type="ECO:0000259" key="12">
    <source>
        <dbReference type="PROSITE" id="PS50888"/>
    </source>
</evidence>
<evidence type="ECO:0000256" key="6">
    <source>
        <dbReference type="ARBA" id="ARBA00023125"/>
    </source>
</evidence>
<evidence type="ECO:0000256" key="8">
    <source>
        <dbReference type="ARBA" id="ARBA00023163"/>
    </source>
</evidence>
<dbReference type="Proteomes" id="UP000823561">
    <property type="component" value="Chromosome 2"/>
</dbReference>
<dbReference type="CDD" id="cd00130">
    <property type="entry name" value="PAS"/>
    <property type="match status" value="1"/>
</dbReference>
<dbReference type="PANTHER" id="PTHR23043:SF24">
    <property type="entry name" value="NEURONAL PAS DOMAIN-CONTAINING PROTEIN 4"/>
    <property type="match status" value="1"/>
</dbReference>
<feature type="compositionally biased region" description="Polar residues" evidence="10">
    <location>
        <begin position="400"/>
        <end position="414"/>
    </location>
</feature>
<feature type="compositionally biased region" description="Low complexity" evidence="10">
    <location>
        <begin position="810"/>
        <end position="823"/>
    </location>
</feature>
<dbReference type="PANTHER" id="PTHR23043">
    <property type="entry name" value="HYPOXIA-INDUCIBLE FACTOR 1 ALPHA"/>
    <property type="match status" value="1"/>
</dbReference>
<protein>
    <recommendedName>
        <fullName evidence="15">Neuronal PAS domain-containing protein 4</fullName>
    </recommendedName>
</protein>
<feature type="region of interest" description="Disordered" evidence="10">
    <location>
        <begin position="713"/>
        <end position="751"/>
    </location>
</feature>
<keyword evidence="8" id="KW-0804">Transcription</keyword>
<evidence type="ECO:0000313" key="14">
    <source>
        <dbReference type="Proteomes" id="UP000823561"/>
    </source>
</evidence>
<dbReference type="GO" id="GO:0000981">
    <property type="term" value="F:DNA-binding transcription factor activity, RNA polymerase II-specific"/>
    <property type="evidence" value="ECO:0007669"/>
    <property type="project" value="TreeGrafter"/>
</dbReference>
<keyword evidence="4" id="KW-0524">Neurogenesis</keyword>
<dbReference type="SUPFAM" id="SSF55785">
    <property type="entry name" value="PYP-like sensor domain (PAS domain)"/>
    <property type="match status" value="2"/>
</dbReference>
<dbReference type="AlphaFoldDB" id="A0AAV6HCF9"/>
<dbReference type="InterPro" id="IPR056192">
    <property type="entry name" value="bHLH_NPAS4"/>
</dbReference>
<dbReference type="InterPro" id="IPR000014">
    <property type="entry name" value="PAS"/>
</dbReference>
<keyword evidence="6" id="KW-0238">DNA-binding</keyword>
<evidence type="ECO:0000313" key="13">
    <source>
        <dbReference type="EMBL" id="KAG5285053.1"/>
    </source>
</evidence>
<dbReference type="GO" id="GO:0046983">
    <property type="term" value="F:protein dimerization activity"/>
    <property type="evidence" value="ECO:0007669"/>
    <property type="project" value="InterPro"/>
</dbReference>
<keyword evidence="7" id="KW-0010">Activator</keyword>
<reference evidence="13" key="1">
    <citation type="submission" date="2020-10" db="EMBL/GenBank/DDBJ databases">
        <title>Chromosome-scale genome assembly of the Allis shad, Alosa alosa.</title>
        <authorList>
            <person name="Margot Z."/>
            <person name="Christophe K."/>
            <person name="Cabau C."/>
            <person name="Louis A."/>
            <person name="Berthelot C."/>
            <person name="Parey E."/>
            <person name="Roest Crollius H."/>
            <person name="Montfort J."/>
            <person name="Robinson-Rechavi M."/>
            <person name="Bucao C."/>
            <person name="Bouchez O."/>
            <person name="Gislard M."/>
            <person name="Lluch J."/>
            <person name="Milhes M."/>
            <person name="Lampietro C."/>
            <person name="Lopez Roques C."/>
            <person name="Donnadieu C."/>
            <person name="Braasch I."/>
            <person name="Desvignes T."/>
            <person name="Postlethwait J."/>
            <person name="Bobe J."/>
            <person name="Guiguen Y."/>
        </authorList>
    </citation>
    <scope>NUCLEOTIDE SEQUENCE</scope>
    <source>
        <strain evidence="13">M-15738</strain>
        <tissue evidence="13">Blood</tissue>
    </source>
</reference>
<dbReference type="InterPro" id="IPR011598">
    <property type="entry name" value="bHLH_dom"/>
</dbReference>
<evidence type="ECO:0000256" key="5">
    <source>
        <dbReference type="ARBA" id="ARBA00023015"/>
    </source>
</evidence>
<evidence type="ECO:0000256" key="1">
    <source>
        <dbReference type="ARBA" id="ARBA00004123"/>
    </source>
</evidence>
<feature type="domain" description="PAS" evidence="11">
    <location>
        <begin position="76"/>
        <end position="141"/>
    </location>
</feature>
<dbReference type="GO" id="GO:0007399">
    <property type="term" value="P:nervous system development"/>
    <property type="evidence" value="ECO:0007669"/>
    <property type="project" value="UniProtKB-KW"/>
</dbReference>
<keyword evidence="3" id="KW-0221">Differentiation</keyword>
<evidence type="ECO:0000256" key="2">
    <source>
        <dbReference type="ARBA" id="ARBA00022737"/>
    </source>
</evidence>
<dbReference type="Gene3D" id="3.30.450.20">
    <property type="entry name" value="PAS domain"/>
    <property type="match status" value="2"/>
</dbReference>
<comment type="caution">
    <text evidence="13">The sequence shown here is derived from an EMBL/GenBank/DDBJ whole genome shotgun (WGS) entry which is preliminary data.</text>
</comment>
<name>A0AAV6HCF9_9TELE</name>
<feature type="region of interest" description="Disordered" evidence="10">
    <location>
        <begin position="400"/>
        <end position="438"/>
    </location>
</feature>
<evidence type="ECO:0000256" key="4">
    <source>
        <dbReference type="ARBA" id="ARBA00022902"/>
    </source>
</evidence>
<feature type="compositionally biased region" description="Low complexity" evidence="10">
    <location>
        <begin position="719"/>
        <end position="740"/>
    </location>
</feature>